<dbReference type="Proteomes" id="UP001251374">
    <property type="component" value="Unassembled WGS sequence"/>
</dbReference>
<protein>
    <submittedName>
        <fullName evidence="2">Uncharacterized protein</fullName>
    </submittedName>
</protein>
<sequence>MGRPTTYYGTDDLELVKRMLSGILSCTKQEAGKLARKSCPYEVEKLASVFRKASEDMHKWSDFVLAKVPREAWVKGPGDVDQISPHRAASLRYLSKDPLPGDALKKSEHLRFRQWLFEKLVENMGENDKKQYRGMLKWVPHDTLSDSGLLSFPLSSDTALGHNLLYLEGLMDKKVSIYESKWVASCGWPETETIPAEVTRRCSEEALDRLGSVIERWHKESQQASDPNSLLALAGANLSANRILLEYAAMEARGSEAAKMTVDFVCEMNRLGVNEVPMVMDGHDADLAAKVLRDLLTAWFGHGGSMLDSGPFFERVMNASDIDIAISWSQQLQESYIRSRGGRGGPEQARAIHGGSNNLFIFAIAVVGAFYTKARTPYEFTGHKNPNYAVFPARSEVARGNRQSPPAHAEQLLLQAYGQLFFANSGWGLSAERIHTHAETASIKRSHVQQLIYTAVKNRTSGELLTLHGQLQDDRERSEQERKLNA</sequence>
<feature type="compositionally biased region" description="Basic and acidic residues" evidence="1">
    <location>
        <begin position="471"/>
        <end position="486"/>
    </location>
</feature>
<dbReference type="EMBL" id="JARWAM010000010">
    <property type="protein sequence ID" value="MDR5906605.1"/>
    <property type="molecule type" value="Genomic_DNA"/>
</dbReference>
<dbReference type="RefSeq" id="WP_309723197.1">
    <property type="nucleotide sequence ID" value="NZ_JARWAM010000010.1"/>
</dbReference>
<organism evidence="2 3">
    <name type="scientific">Franzmannia qiaohouensis</name>
    <dbReference type="NCBI Taxonomy" id="1329370"/>
    <lineage>
        <taxon>Bacteria</taxon>
        <taxon>Pseudomonadati</taxon>
        <taxon>Pseudomonadota</taxon>
        <taxon>Gammaproteobacteria</taxon>
        <taxon>Oceanospirillales</taxon>
        <taxon>Halomonadaceae</taxon>
        <taxon>Franzmannia</taxon>
    </lineage>
</organism>
<gene>
    <name evidence="2" type="ORF">QC821_15110</name>
</gene>
<feature type="region of interest" description="Disordered" evidence="1">
    <location>
        <begin position="467"/>
        <end position="486"/>
    </location>
</feature>
<evidence type="ECO:0000313" key="2">
    <source>
        <dbReference type="EMBL" id="MDR5906605.1"/>
    </source>
</evidence>
<evidence type="ECO:0000256" key="1">
    <source>
        <dbReference type="SAM" id="MobiDB-lite"/>
    </source>
</evidence>
<proteinExistence type="predicted"/>
<reference evidence="2 3" key="1">
    <citation type="submission" date="2023-04" db="EMBL/GenBank/DDBJ databases">
        <title>A long-awaited taxogenomic arrangement of the family Halomonadaceae.</title>
        <authorList>
            <person name="De La Haba R."/>
            <person name="Chuvochina M."/>
            <person name="Wittouck S."/>
            <person name="Arahal D.R."/>
            <person name="Sanchez-Porro C."/>
            <person name="Hugenholtz P."/>
            <person name="Ventosa A."/>
        </authorList>
    </citation>
    <scope>NUCLEOTIDE SEQUENCE [LARGE SCALE GENOMIC DNA]</scope>
    <source>
        <strain evidence="2 3">DSM 26770</strain>
    </source>
</reference>
<evidence type="ECO:0000313" key="3">
    <source>
        <dbReference type="Proteomes" id="UP001251374"/>
    </source>
</evidence>
<keyword evidence="3" id="KW-1185">Reference proteome</keyword>
<comment type="caution">
    <text evidence="2">The sequence shown here is derived from an EMBL/GenBank/DDBJ whole genome shotgun (WGS) entry which is preliminary data.</text>
</comment>
<name>A0ABU1HGK3_9GAMM</name>
<accession>A0ABU1HGK3</accession>